<gene>
    <name evidence="2" type="ORF">HMPREF9156_00498</name>
</gene>
<reference evidence="2 3" key="1">
    <citation type="submission" date="2012-01" db="EMBL/GenBank/DDBJ databases">
        <title>The Genome Sequence of Scardovia wiggsiae F0424.</title>
        <authorList>
            <consortium name="The Broad Institute Genome Sequencing Platform"/>
            <person name="Earl A."/>
            <person name="Ward D."/>
            <person name="Feldgarden M."/>
            <person name="Gevers D."/>
            <person name="Izard J."/>
            <person name="Ganesan A."/>
            <person name="Baranova O.V."/>
            <person name="Blanton J.M."/>
            <person name="Tanner A.C."/>
            <person name="Mathney J."/>
            <person name="Dewhirst F.E."/>
            <person name="Young S.K."/>
            <person name="Zeng Q."/>
            <person name="Gargeya S."/>
            <person name="Fitzgerald M."/>
            <person name="Haas B."/>
            <person name="Abouelleil A."/>
            <person name="Alvarado L."/>
            <person name="Arachchi H.M."/>
            <person name="Berlin A."/>
            <person name="Chapman S.B."/>
            <person name="Gearin G."/>
            <person name="Goldberg J."/>
            <person name="Griggs A."/>
            <person name="Gujja S."/>
            <person name="Hansen M."/>
            <person name="Heiman D."/>
            <person name="Howarth C."/>
            <person name="Larimer J."/>
            <person name="Lui A."/>
            <person name="MacDonald P.J.P."/>
            <person name="McCowen C."/>
            <person name="Montmayeur A."/>
            <person name="Murphy C."/>
            <person name="Neiman D."/>
            <person name="Pearson M."/>
            <person name="Priest M."/>
            <person name="Roberts A."/>
            <person name="Saif S."/>
            <person name="Shea T."/>
            <person name="Sisk P."/>
            <person name="Stolte C."/>
            <person name="Sykes S."/>
            <person name="Wortman J."/>
            <person name="Nusbaum C."/>
            <person name="Birren B."/>
        </authorList>
    </citation>
    <scope>NUCLEOTIDE SEQUENCE [LARGE SCALE GENOMIC DNA]</scope>
    <source>
        <strain evidence="2 3">F0424</strain>
    </source>
</reference>
<evidence type="ECO:0008006" key="4">
    <source>
        <dbReference type="Google" id="ProtNLM"/>
    </source>
</evidence>
<feature type="transmembrane region" description="Helical" evidence="1">
    <location>
        <begin position="232"/>
        <end position="251"/>
    </location>
</feature>
<dbReference type="AlphaFoldDB" id="J0WZP9"/>
<dbReference type="HOGENOM" id="CLU_045667_1_0_11"/>
<feature type="transmembrane region" description="Helical" evidence="1">
    <location>
        <begin position="271"/>
        <end position="291"/>
    </location>
</feature>
<dbReference type="eggNOG" id="COG4292">
    <property type="taxonomic scope" value="Bacteria"/>
</dbReference>
<feature type="transmembrane region" description="Helical" evidence="1">
    <location>
        <begin position="297"/>
        <end position="319"/>
    </location>
</feature>
<name>J0WZP9_9BIFI</name>
<evidence type="ECO:0000313" key="3">
    <source>
        <dbReference type="Proteomes" id="UP000006415"/>
    </source>
</evidence>
<evidence type="ECO:0000313" key="2">
    <source>
        <dbReference type="EMBL" id="EJD65054.1"/>
    </source>
</evidence>
<protein>
    <recommendedName>
        <fullName evidence="4">Low temperature requirement protein LtrA</fullName>
    </recommendedName>
</protein>
<dbReference type="PANTHER" id="PTHR36840">
    <property type="entry name" value="BLL5714 PROTEIN"/>
    <property type="match status" value="1"/>
</dbReference>
<feature type="transmembrane region" description="Helical" evidence="1">
    <location>
        <begin position="357"/>
        <end position="376"/>
    </location>
</feature>
<dbReference type="InterPro" id="IPR010640">
    <property type="entry name" value="Low_temperature_requirement_A"/>
</dbReference>
<sequence>MAGKTAQENRAHEEMESKRVSLIELFYDLVFVYMISRATELLHHLHNGMISPTALIIFIFVVIVFINSWMVQTVFTNRYGESSWTNILFSFVDMAIILYMSNTFSATIDYNLQPFFIAASLLSVTLALQYALVYIKTDNQDDKDIARIFSIILGIRALSLLAAGFLPLPVGAPFAAAGILLSWIAPGFTGKYTSRHPVIFSHLLERLTLLIIITFGETIVGIAGYFTRNTLSWGSAFIFVTVVSLFLTYIIQFDHVIEDRRKGETGNRLIYLHYPILFGISMVTAAIELISEDKANIYFVITLLYAGILLFYSGLAVANTYNREGFRLNRAIIASFLSVTILAYLLCIALHTFFAATLITAVSTAACTGILIRALTLDSRKQPASLPR</sequence>
<feature type="transmembrane region" description="Helical" evidence="1">
    <location>
        <begin position="145"/>
        <end position="166"/>
    </location>
</feature>
<keyword evidence="1" id="KW-0472">Membrane</keyword>
<dbReference type="Proteomes" id="UP000006415">
    <property type="component" value="Unassembled WGS sequence"/>
</dbReference>
<feature type="transmembrane region" description="Helical" evidence="1">
    <location>
        <begin position="331"/>
        <end position="351"/>
    </location>
</feature>
<dbReference type="Pfam" id="PF06772">
    <property type="entry name" value="LtrA"/>
    <property type="match status" value="1"/>
</dbReference>
<comment type="caution">
    <text evidence="2">The sequence shown here is derived from an EMBL/GenBank/DDBJ whole genome shotgun (WGS) entry which is preliminary data.</text>
</comment>
<dbReference type="EMBL" id="AGZS01000002">
    <property type="protein sequence ID" value="EJD65054.1"/>
    <property type="molecule type" value="Genomic_DNA"/>
</dbReference>
<keyword evidence="1" id="KW-1133">Transmembrane helix</keyword>
<keyword evidence="3" id="KW-1185">Reference proteome</keyword>
<dbReference type="PANTHER" id="PTHR36840:SF1">
    <property type="entry name" value="BLL5714 PROTEIN"/>
    <property type="match status" value="1"/>
</dbReference>
<feature type="transmembrane region" description="Helical" evidence="1">
    <location>
        <begin position="50"/>
        <end position="71"/>
    </location>
</feature>
<feature type="transmembrane region" description="Helical" evidence="1">
    <location>
        <begin position="204"/>
        <end position="226"/>
    </location>
</feature>
<evidence type="ECO:0000256" key="1">
    <source>
        <dbReference type="SAM" id="Phobius"/>
    </source>
</evidence>
<dbReference type="RefSeq" id="WP_007147565.1">
    <property type="nucleotide sequence ID" value="NZ_AKCI01000001.1"/>
</dbReference>
<feature type="transmembrane region" description="Helical" evidence="1">
    <location>
        <begin position="20"/>
        <end position="38"/>
    </location>
</feature>
<feature type="transmembrane region" description="Helical" evidence="1">
    <location>
        <begin position="83"/>
        <end position="100"/>
    </location>
</feature>
<organism evidence="2 3">
    <name type="scientific">Scardovia wiggsiae F0424</name>
    <dbReference type="NCBI Taxonomy" id="857290"/>
    <lineage>
        <taxon>Bacteria</taxon>
        <taxon>Bacillati</taxon>
        <taxon>Actinomycetota</taxon>
        <taxon>Actinomycetes</taxon>
        <taxon>Bifidobacteriales</taxon>
        <taxon>Bifidobacteriaceae</taxon>
        <taxon>Scardovia</taxon>
    </lineage>
</organism>
<feature type="transmembrane region" description="Helical" evidence="1">
    <location>
        <begin position="172"/>
        <end position="192"/>
    </location>
</feature>
<feature type="transmembrane region" description="Helical" evidence="1">
    <location>
        <begin position="112"/>
        <end position="133"/>
    </location>
</feature>
<dbReference type="OrthoDB" id="7698234at2"/>
<keyword evidence="1" id="KW-0812">Transmembrane</keyword>
<proteinExistence type="predicted"/>
<accession>J0WZP9</accession>
<dbReference type="STRING" id="857290.HMPREF9156_00498"/>